<dbReference type="PANTHER" id="PTHR46662">
    <property type="entry name" value="DI-GLUCOSE BINDING PROTEIN WITH LEUCINE-RICH REPEAT DOMAIN-CONTAINING PROTEIN"/>
    <property type="match status" value="1"/>
</dbReference>
<dbReference type="SUPFAM" id="SSF52058">
    <property type="entry name" value="L domain-like"/>
    <property type="match status" value="1"/>
</dbReference>
<comment type="subcellular location">
    <subcellularLocation>
        <location evidence="1">Cytoplasm</location>
        <location evidence="1">Cytoskeleton</location>
        <location evidence="1">Cilium axoneme</location>
    </subcellularLocation>
</comment>
<evidence type="ECO:0000313" key="4">
    <source>
        <dbReference type="EMBL" id="KAK3281766.1"/>
    </source>
</evidence>
<evidence type="ECO:0000313" key="5">
    <source>
        <dbReference type="Proteomes" id="UP001190700"/>
    </source>
</evidence>
<accession>A0AAE0GQN3</accession>
<organism evidence="4 5">
    <name type="scientific">Cymbomonas tetramitiformis</name>
    <dbReference type="NCBI Taxonomy" id="36881"/>
    <lineage>
        <taxon>Eukaryota</taxon>
        <taxon>Viridiplantae</taxon>
        <taxon>Chlorophyta</taxon>
        <taxon>Pyramimonadophyceae</taxon>
        <taxon>Pyramimonadales</taxon>
        <taxon>Pyramimonadaceae</taxon>
        <taxon>Cymbomonas</taxon>
    </lineage>
</organism>
<protein>
    <submittedName>
        <fullName evidence="4">Uncharacterized protein</fullName>
    </submittedName>
</protein>
<dbReference type="InterPro" id="IPR001611">
    <property type="entry name" value="Leu-rich_rpt"/>
</dbReference>
<keyword evidence="2" id="KW-0677">Repeat</keyword>
<reference evidence="4 5" key="1">
    <citation type="journal article" date="2015" name="Genome Biol. Evol.">
        <title>Comparative Genomics of a Bacterivorous Green Alga Reveals Evolutionary Causalities and Consequences of Phago-Mixotrophic Mode of Nutrition.</title>
        <authorList>
            <person name="Burns J.A."/>
            <person name="Paasch A."/>
            <person name="Narechania A."/>
            <person name="Kim E."/>
        </authorList>
    </citation>
    <scope>NUCLEOTIDE SEQUENCE [LARGE SCALE GENOMIC DNA]</scope>
    <source>
        <strain evidence="4 5">PLY_AMNH</strain>
    </source>
</reference>
<sequence length="409" mass="43553">MVSSPKEGPYLIHTRPGGWSAPWVQRFLQQFLVVMCFAAQLIAIAATAIEESSVYQACLDDISGCTSLYLNHNSLTGTVPTELGLLSSAEELSLAYNSLTGTVPTELGLLSSATVLYLHENRLTGTVPTELGLLSSAQDLFLDHNRLTGTVPTELGLLSSAEGLPQLQGTTERRFKRAIFQQPDRHGAHGTGAVIERYKPCVRMDGAAASVPIDNHAQPLAGESAQYLHANSLTGTVPTELGLLSSATSLPQLQGTTERRFKVPETRSGTSAREVSASGKEPYRRLQSPQDAPDGPWLGDLHYNSLTGTVPTELGLLSRLRRLPQLQGTTERRFKCVRVDGAAAFVPIDNHAPPLAGESAQWLGGNNLTGTVPTELGLLSSAPVLVLSSNSLTGTVPTELGLLSSAEEL</sequence>
<dbReference type="PANTHER" id="PTHR46662:SF89">
    <property type="entry name" value="MDIS1-INTERACTING RECEPTOR LIKE KINASE 2-LIKE"/>
    <property type="match status" value="1"/>
</dbReference>
<evidence type="ECO:0000256" key="3">
    <source>
        <dbReference type="SAM" id="MobiDB-lite"/>
    </source>
</evidence>
<dbReference type="GO" id="GO:0005930">
    <property type="term" value="C:axoneme"/>
    <property type="evidence" value="ECO:0007669"/>
    <property type="project" value="UniProtKB-SubCell"/>
</dbReference>
<gene>
    <name evidence="4" type="ORF">CYMTET_10457</name>
</gene>
<dbReference type="Proteomes" id="UP001190700">
    <property type="component" value="Unassembled WGS sequence"/>
</dbReference>
<dbReference type="FunFam" id="3.80.10.10:FF:000383">
    <property type="entry name" value="Leucine-rich repeat receptor protein kinase EMS1"/>
    <property type="match status" value="1"/>
</dbReference>
<name>A0AAE0GQN3_9CHLO</name>
<feature type="region of interest" description="Disordered" evidence="3">
    <location>
        <begin position="252"/>
        <end position="296"/>
    </location>
</feature>
<keyword evidence="5" id="KW-1185">Reference proteome</keyword>
<comment type="caution">
    <text evidence="4">The sequence shown here is derived from an EMBL/GenBank/DDBJ whole genome shotgun (WGS) entry which is preliminary data.</text>
</comment>
<dbReference type="InterPro" id="IPR032675">
    <property type="entry name" value="LRR_dom_sf"/>
</dbReference>
<proteinExistence type="predicted"/>
<dbReference type="EMBL" id="LGRX02003711">
    <property type="protein sequence ID" value="KAK3281766.1"/>
    <property type="molecule type" value="Genomic_DNA"/>
</dbReference>
<dbReference type="Pfam" id="PF00560">
    <property type="entry name" value="LRR_1"/>
    <property type="match status" value="1"/>
</dbReference>
<dbReference type="AlphaFoldDB" id="A0AAE0GQN3"/>
<dbReference type="Gene3D" id="3.80.10.10">
    <property type="entry name" value="Ribonuclease Inhibitor"/>
    <property type="match status" value="2"/>
</dbReference>
<evidence type="ECO:0000256" key="2">
    <source>
        <dbReference type="ARBA" id="ARBA00022737"/>
    </source>
</evidence>
<evidence type="ECO:0000256" key="1">
    <source>
        <dbReference type="ARBA" id="ARBA00004430"/>
    </source>
</evidence>